<dbReference type="EMBL" id="JAEKNQ010000054">
    <property type="protein sequence ID" value="MBJ7604214.1"/>
    <property type="molecule type" value="Genomic_DNA"/>
</dbReference>
<comment type="caution">
    <text evidence="2">The sequence shown here is derived from an EMBL/GenBank/DDBJ whole genome shotgun (WGS) entry which is preliminary data.</text>
</comment>
<evidence type="ECO:0000256" key="1">
    <source>
        <dbReference type="SAM" id="MobiDB-lite"/>
    </source>
</evidence>
<dbReference type="Proteomes" id="UP000620075">
    <property type="component" value="Unassembled WGS sequence"/>
</dbReference>
<gene>
    <name evidence="2" type="ORF">JF888_13640</name>
</gene>
<accession>A0A934KES6</accession>
<name>A0A934KES6_9BACT</name>
<evidence type="ECO:0000313" key="2">
    <source>
        <dbReference type="EMBL" id="MBJ7604214.1"/>
    </source>
</evidence>
<protein>
    <submittedName>
        <fullName evidence="2">Uncharacterized protein</fullName>
    </submittedName>
</protein>
<feature type="region of interest" description="Disordered" evidence="1">
    <location>
        <begin position="69"/>
        <end position="88"/>
    </location>
</feature>
<sequence>MFSVGVHPPADNQNASAFEIKVLKELGVSYTRSQVSTIGQADQLMSGEYKAFQDAGIKVLLNIYNKDRNGPAATNRAGKDKPISAPPTDLVSYRTEVAKLLDTYRPALVTVENEENGHYYSGTPASTWTS</sequence>
<evidence type="ECO:0000313" key="3">
    <source>
        <dbReference type="Proteomes" id="UP000620075"/>
    </source>
</evidence>
<reference evidence="2 3" key="1">
    <citation type="submission" date="2020-10" db="EMBL/GenBank/DDBJ databases">
        <title>Ca. Dormibacterota MAGs.</title>
        <authorList>
            <person name="Montgomery K."/>
        </authorList>
    </citation>
    <scope>NUCLEOTIDE SEQUENCE [LARGE SCALE GENOMIC DNA]</scope>
    <source>
        <strain evidence="2">SC8811_S16_3</strain>
    </source>
</reference>
<dbReference type="AlphaFoldDB" id="A0A934KES6"/>
<proteinExistence type="predicted"/>
<organism evidence="2 3">
    <name type="scientific">Candidatus Dormiibacter inghamiae</name>
    <dbReference type="NCBI Taxonomy" id="3127013"/>
    <lineage>
        <taxon>Bacteria</taxon>
        <taxon>Bacillati</taxon>
        <taxon>Candidatus Dormiibacterota</taxon>
        <taxon>Candidatus Dormibacteria</taxon>
        <taxon>Candidatus Dormibacterales</taxon>
        <taxon>Candidatus Dormibacteraceae</taxon>
        <taxon>Candidatus Dormiibacter</taxon>
    </lineage>
</organism>